<evidence type="ECO:0008006" key="9">
    <source>
        <dbReference type="Google" id="ProtNLM"/>
    </source>
</evidence>
<evidence type="ECO:0000313" key="8">
    <source>
        <dbReference type="Proteomes" id="UP000053237"/>
    </source>
</evidence>
<dbReference type="OrthoDB" id="1718410at2759"/>
<feature type="transmembrane region" description="Helical" evidence="6">
    <location>
        <begin position="489"/>
        <end position="508"/>
    </location>
</feature>
<evidence type="ECO:0000256" key="6">
    <source>
        <dbReference type="SAM" id="Phobius"/>
    </source>
</evidence>
<feature type="transmembrane region" description="Helical" evidence="6">
    <location>
        <begin position="514"/>
        <end position="533"/>
    </location>
</feature>
<accession>A0A024GJR8</accession>
<dbReference type="PANTHER" id="PTHR43243:SF11">
    <property type="entry name" value="AMINO ACID PERMEASE_ SLC12A DOMAIN-CONTAINING PROTEIN"/>
    <property type="match status" value="1"/>
</dbReference>
<feature type="region of interest" description="Disordered" evidence="5">
    <location>
        <begin position="1"/>
        <end position="29"/>
    </location>
</feature>
<feature type="transmembrane region" description="Helical" evidence="6">
    <location>
        <begin position="137"/>
        <end position="157"/>
    </location>
</feature>
<keyword evidence="3 6" id="KW-1133">Transmembrane helix</keyword>
<feature type="compositionally biased region" description="Basic and acidic residues" evidence="5">
    <location>
        <begin position="9"/>
        <end position="23"/>
    </location>
</feature>
<organism evidence="7 8">
    <name type="scientific">Albugo candida</name>
    <dbReference type="NCBI Taxonomy" id="65357"/>
    <lineage>
        <taxon>Eukaryota</taxon>
        <taxon>Sar</taxon>
        <taxon>Stramenopiles</taxon>
        <taxon>Oomycota</taxon>
        <taxon>Peronosporomycetes</taxon>
        <taxon>Albuginales</taxon>
        <taxon>Albuginaceae</taxon>
        <taxon>Albugo</taxon>
    </lineage>
</organism>
<dbReference type="InterPro" id="IPR002293">
    <property type="entry name" value="AA/rel_permease1"/>
</dbReference>
<dbReference type="GO" id="GO:0015171">
    <property type="term" value="F:amino acid transmembrane transporter activity"/>
    <property type="evidence" value="ECO:0007669"/>
    <property type="project" value="TreeGrafter"/>
</dbReference>
<feature type="transmembrane region" description="Helical" evidence="6">
    <location>
        <begin position="340"/>
        <end position="360"/>
    </location>
</feature>
<protein>
    <recommendedName>
        <fullName evidence="9">Amino acid permease/ SLC12A domain-containing protein</fullName>
    </recommendedName>
</protein>
<feature type="transmembrane region" description="Helical" evidence="6">
    <location>
        <begin position="426"/>
        <end position="446"/>
    </location>
</feature>
<evidence type="ECO:0000256" key="5">
    <source>
        <dbReference type="SAM" id="MobiDB-lite"/>
    </source>
</evidence>
<keyword evidence="4 6" id="KW-0472">Membrane</keyword>
<gene>
    <name evidence="7" type="ORF">BN9_077220</name>
</gene>
<dbReference type="Gene3D" id="1.20.1740.10">
    <property type="entry name" value="Amino acid/polyamine transporter I"/>
    <property type="match status" value="1"/>
</dbReference>
<evidence type="ECO:0000256" key="2">
    <source>
        <dbReference type="ARBA" id="ARBA00022692"/>
    </source>
</evidence>
<dbReference type="AlphaFoldDB" id="A0A024GJR8"/>
<name>A0A024GJR8_9STRA</name>
<keyword evidence="8" id="KW-1185">Reference proteome</keyword>
<evidence type="ECO:0000313" key="7">
    <source>
        <dbReference type="EMBL" id="CCI46767.1"/>
    </source>
</evidence>
<feature type="transmembrane region" description="Helical" evidence="6">
    <location>
        <begin position="380"/>
        <end position="405"/>
    </location>
</feature>
<dbReference type="EMBL" id="CAIX01000140">
    <property type="protein sequence ID" value="CCI46767.1"/>
    <property type="molecule type" value="Genomic_DNA"/>
</dbReference>
<proteinExistence type="predicted"/>
<feature type="transmembrane region" description="Helical" evidence="6">
    <location>
        <begin position="215"/>
        <end position="236"/>
    </location>
</feature>
<dbReference type="Pfam" id="PF13520">
    <property type="entry name" value="AA_permease_2"/>
    <property type="match status" value="1"/>
</dbReference>
<feature type="transmembrane region" description="Helical" evidence="6">
    <location>
        <begin position="452"/>
        <end position="477"/>
    </location>
</feature>
<evidence type="ECO:0000256" key="3">
    <source>
        <dbReference type="ARBA" id="ARBA00022989"/>
    </source>
</evidence>
<dbReference type="PANTHER" id="PTHR43243">
    <property type="entry name" value="INNER MEMBRANE TRANSPORTER YGJI-RELATED"/>
    <property type="match status" value="1"/>
</dbReference>
<reference evidence="7 8" key="1">
    <citation type="submission" date="2012-05" db="EMBL/GenBank/DDBJ databases">
        <title>Recombination and specialization in a pathogen metapopulation.</title>
        <authorList>
            <person name="Gardiner A."/>
            <person name="Kemen E."/>
            <person name="Schultz-Larsen T."/>
            <person name="MacLean D."/>
            <person name="Van Oosterhout C."/>
            <person name="Jones J.D.G."/>
        </authorList>
    </citation>
    <scope>NUCLEOTIDE SEQUENCE [LARGE SCALE GENOMIC DNA]</scope>
    <source>
        <strain evidence="7 8">Ac Nc2</strain>
    </source>
</reference>
<feature type="transmembrane region" description="Helical" evidence="6">
    <location>
        <begin position="242"/>
        <end position="264"/>
    </location>
</feature>
<comment type="caution">
    <text evidence="7">The sequence shown here is derived from an EMBL/GenBank/DDBJ whole genome shotgun (WGS) entry which is preliminary data.</text>
</comment>
<sequence length="723" mass="80315">MRPSPGFERLSDSSETSETHENLRLNTTPAPDITVQTECRDQSSYISSFTPAQVRQRFIQLHVFDRQYKEPSWMHPNIGGGAVFLEAPTEEDRAYNEEKMHSTNTQLKEWPSTAIGGNDILSSVLFTAGLTVAKSGYLAPVVQVVVIVVIYCFRWIFQEVVSTIPLNGGSYAALLNASSKKVAAAAAIFSILSYLATGVVCAVSASNYLNHLVHIPVVTCTIGLLFSFALLCVIGISESASVALVIFLLQVCTLTVLCIACFIYGTMHPSIFMHNYNVPLPNESLWGHMITGSVENALFAGFAPALLSVTGFESTAQFVEEQAPGVFPKTLRNMWMISSFFNLAFSFLSLAVAPIETILLESDVLLAYIANVSAGRWLEVVVSIQAFIVLAGAVLTSYVGIVGLVRQLASDRLLPRFLLHKNAWRGTHHYVIFGYFGIASSLTLLLDGEITVLAGIFSFAFLGVMMSFVLACVVLKVNREHMVRAHTTSWTNVLFCGVMIMIGLISNAASDPYALGYVSLYYGAFFSIIWLMLDRITILKCLLYVSRQWKVFLLSRQNARSRPNPSQRALPSAHYRTEQQSRFVIGSVIIAKAIESIKKTPIILFCKSSSLPKINQAISYVIRNEQTYCLRLVHITSSDLYESDTNDDKLTYDPKFDDTVCLFDHIYPSMKIDFVSIRGRFEPILVQWIGENMNIPINLMLMRQPRSDDSYRVAALGVRIILD</sequence>
<feature type="transmembrane region" description="Helical" evidence="6">
    <location>
        <begin position="182"/>
        <end position="203"/>
    </location>
</feature>
<evidence type="ECO:0000256" key="4">
    <source>
        <dbReference type="ARBA" id="ARBA00023136"/>
    </source>
</evidence>
<dbReference type="InParanoid" id="A0A024GJR8"/>
<evidence type="ECO:0000256" key="1">
    <source>
        <dbReference type="ARBA" id="ARBA00004141"/>
    </source>
</evidence>
<comment type="subcellular location">
    <subcellularLocation>
        <location evidence="1">Membrane</location>
        <topology evidence="1">Multi-pass membrane protein</topology>
    </subcellularLocation>
</comment>
<dbReference type="Proteomes" id="UP000053237">
    <property type="component" value="Unassembled WGS sequence"/>
</dbReference>
<dbReference type="GO" id="GO:0016020">
    <property type="term" value="C:membrane"/>
    <property type="evidence" value="ECO:0007669"/>
    <property type="project" value="UniProtKB-SubCell"/>
</dbReference>
<keyword evidence="2 6" id="KW-0812">Transmembrane</keyword>